<reference evidence="3 4" key="1">
    <citation type="journal article" date="2019" name="Int. J. Syst. Evol. Microbiol.">
        <title>The Global Catalogue of Microorganisms (GCM) 10K type strain sequencing project: providing services to taxonomists for standard genome sequencing and annotation.</title>
        <authorList>
            <consortium name="The Broad Institute Genomics Platform"/>
            <consortium name="The Broad Institute Genome Sequencing Center for Infectious Disease"/>
            <person name="Wu L."/>
            <person name="Ma J."/>
        </authorList>
    </citation>
    <scope>NUCLEOTIDE SEQUENCE [LARGE SCALE GENOMIC DNA]</scope>
    <source>
        <strain evidence="3 4">JCM 3053</strain>
    </source>
</reference>
<evidence type="ECO:0000313" key="3">
    <source>
        <dbReference type="EMBL" id="GAA2254989.1"/>
    </source>
</evidence>
<feature type="compositionally biased region" description="Polar residues" evidence="1">
    <location>
        <begin position="8"/>
        <end position="25"/>
    </location>
</feature>
<name>A0ABN3ECT9_9ACTN</name>
<dbReference type="EMBL" id="BAAART010000163">
    <property type="protein sequence ID" value="GAA2254989.1"/>
    <property type="molecule type" value="Genomic_DNA"/>
</dbReference>
<accession>A0ABN3ECT9</accession>
<dbReference type="Pfam" id="PF13560">
    <property type="entry name" value="HTH_31"/>
    <property type="match status" value="1"/>
</dbReference>
<keyword evidence="4" id="KW-1185">Reference proteome</keyword>
<dbReference type="InterPro" id="IPR010982">
    <property type="entry name" value="Lambda_DNA-bd_dom_sf"/>
</dbReference>
<gene>
    <name evidence="3" type="ORF">GCM10010104_59950</name>
</gene>
<feature type="region of interest" description="Disordered" evidence="1">
    <location>
        <begin position="1"/>
        <end position="29"/>
    </location>
</feature>
<feature type="domain" description="HTH cro/C1-type" evidence="2">
    <location>
        <begin position="36"/>
        <end position="93"/>
    </location>
</feature>
<evidence type="ECO:0000256" key="1">
    <source>
        <dbReference type="SAM" id="MobiDB-lite"/>
    </source>
</evidence>
<dbReference type="InterPro" id="IPR001387">
    <property type="entry name" value="Cro/C1-type_HTH"/>
</dbReference>
<evidence type="ECO:0000313" key="4">
    <source>
        <dbReference type="Proteomes" id="UP001501474"/>
    </source>
</evidence>
<comment type="caution">
    <text evidence="3">The sequence shown here is derived from an EMBL/GenBank/DDBJ whole genome shotgun (WGS) entry which is preliminary data.</text>
</comment>
<evidence type="ECO:0000259" key="2">
    <source>
        <dbReference type="SMART" id="SM00530"/>
    </source>
</evidence>
<dbReference type="Gene3D" id="1.10.260.40">
    <property type="entry name" value="lambda repressor-like DNA-binding domains"/>
    <property type="match status" value="1"/>
</dbReference>
<sequence length="311" mass="35598">MTDHQRRSVSFTGVETIPGQRTSSEPPEPQLAFAAELRELRRRTFKKPTEEALARKMRCGRSTVSAYLNGRRFPNWEHTAAFVEACGEDPSRWRDRWLRADRQIEEASKGLRSSLPQLPLIGGPETRGDALLAAHWYRDNREFYEAAAARAGQARSEIRVTYTRRYPPTQYTTRASAEYFQTILDWAGEDSDDERSVRRIIGIPEPNGLPDRDMFSWARQHYEDSKHILNYEANVLRWTAAADGLNMALIDDSVVFLAFSGGSRQRLNGFSVEDPTFMTYFAAYFDQLWAALQPLGTYLSEVDGNRTNKRA</sequence>
<proteinExistence type="predicted"/>
<dbReference type="SMART" id="SM00530">
    <property type="entry name" value="HTH_XRE"/>
    <property type="match status" value="1"/>
</dbReference>
<dbReference type="CDD" id="cd00093">
    <property type="entry name" value="HTH_XRE"/>
    <property type="match status" value="1"/>
</dbReference>
<dbReference type="Proteomes" id="UP001501474">
    <property type="component" value="Unassembled WGS sequence"/>
</dbReference>
<organism evidence="3 4">
    <name type="scientific">Streptomyces indiaensis</name>
    <dbReference type="NCBI Taxonomy" id="284033"/>
    <lineage>
        <taxon>Bacteria</taxon>
        <taxon>Bacillati</taxon>
        <taxon>Actinomycetota</taxon>
        <taxon>Actinomycetes</taxon>
        <taxon>Kitasatosporales</taxon>
        <taxon>Streptomycetaceae</taxon>
        <taxon>Streptomyces</taxon>
    </lineage>
</organism>
<protein>
    <recommendedName>
        <fullName evidence="2">HTH cro/C1-type domain-containing protein</fullName>
    </recommendedName>
</protein>
<dbReference type="SUPFAM" id="SSF47413">
    <property type="entry name" value="lambda repressor-like DNA-binding domains"/>
    <property type="match status" value="1"/>
</dbReference>